<protein>
    <submittedName>
        <fullName evidence="1">Uncharacterized protein</fullName>
    </submittedName>
</protein>
<keyword evidence="2" id="KW-1185">Reference proteome</keyword>
<evidence type="ECO:0000313" key="1">
    <source>
        <dbReference type="EMBL" id="UTQ78219.1"/>
    </source>
</evidence>
<name>A0A9E7T418_9CAUD</name>
<dbReference type="EMBL" id="ON624112">
    <property type="protein sequence ID" value="UTQ78219.1"/>
    <property type="molecule type" value="Genomic_DNA"/>
</dbReference>
<reference evidence="1" key="1">
    <citation type="submission" date="2022-05" db="EMBL/GenBank/DDBJ databases">
        <authorList>
            <person name="Tikunov A."/>
            <person name="Kozlova Y."/>
            <person name="Morozova V."/>
            <person name="Jdeed G."/>
            <person name="Bardasheva A."/>
            <person name="Tikunova N."/>
        </authorList>
    </citation>
    <scope>NUCLEOTIDE SEQUENCE</scope>
</reference>
<organism evidence="1 2">
    <name type="scientific">Aeromonas phage Aer_P220</name>
    <dbReference type="NCBI Taxonomy" id="2951227"/>
    <lineage>
        <taxon>Viruses</taxon>
        <taxon>Duplodnaviria</taxon>
        <taxon>Heunggongvirae</taxon>
        <taxon>Uroviricota</taxon>
        <taxon>Caudoviricetes</taxon>
        <taxon>Autographivirales</taxon>
        <taxon>Autographivirales incertae sedis</taxon>
        <taxon>Yinyavirus</taxon>
        <taxon>Yinyavirus AerP220</taxon>
    </lineage>
</organism>
<sequence>MKAASDNYMGEGHLIASAVLSGYQIKLTRFRYGNLGFIYQVDYGADSIQHANFKTATKAFKWALDHAEIAYDYDMEQS</sequence>
<dbReference type="Proteomes" id="UP001060037">
    <property type="component" value="Segment"/>
</dbReference>
<accession>A0A9E7T418</accession>
<proteinExistence type="predicted"/>
<evidence type="ECO:0000313" key="2">
    <source>
        <dbReference type="Proteomes" id="UP001060037"/>
    </source>
</evidence>